<reference evidence="1" key="2">
    <citation type="submission" date="2023-05" db="EMBL/GenBank/DDBJ databases">
        <authorList>
            <person name="Fouks B."/>
        </authorList>
    </citation>
    <scope>NUCLEOTIDE SEQUENCE</scope>
    <source>
        <strain evidence="1">Stay&amp;Tobe</strain>
        <tissue evidence="1">Testes</tissue>
    </source>
</reference>
<reference evidence="1" key="1">
    <citation type="journal article" date="2023" name="IScience">
        <title>Live-bearing cockroach genome reveals convergent evolutionary mechanisms linked to viviparity in insects and beyond.</title>
        <authorList>
            <person name="Fouks B."/>
            <person name="Harrison M.C."/>
            <person name="Mikhailova A.A."/>
            <person name="Marchal E."/>
            <person name="English S."/>
            <person name="Carruthers M."/>
            <person name="Jennings E.C."/>
            <person name="Chiamaka E.L."/>
            <person name="Frigard R.A."/>
            <person name="Pippel M."/>
            <person name="Attardo G.M."/>
            <person name="Benoit J.B."/>
            <person name="Bornberg-Bauer E."/>
            <person name="Tobe S.S."/>
        </authorList>
    </citation>
    <scope>NUCLEOTIDE SEQUENCE</scope>
    <source>
        <strain evidence="1">Stay&amp;Tobe</strain>
    </source>
</reference>
<keyword evidence="2" id="KW-1185">Reference proteome</keyword>
<dbReference type="PANTHER" id="PTHR35268:SF1">
    <property type="entry name" value="UBIQUINOL-CYTOCHROME-C REDUCTASE COMPLEX ASSEMBLY FACTOR 4"/>
    <property type="match status" value="1"/>
</dbReference>
<comment type="caution">
    <text evidence="1">The sequence shown here is derived from an EMBL/GenBank/DDBJ whole genome shotgun (WGS) entry which is preliminary data.</text>
</comment>
<dbReference type="EMBL" id="JASPKZ010008864">
    <property type="protein sequence ID" value="KAJ9578698.1"/>
    <property type="molecule type" value="Genomic_DNA"/>
</dbReference>
<dbReference type="Pfam" id="PF15013">
    <property type="entry name" value="CCSMST1"/>
    <property type="match status" value="1"/>
</dbReference>
<dbReference type="InterPro" id="IPR029160">
    <property type="entry name" value="UQCC4"/>
</dbReference>
<proteinExistence type="predicted"/>
<evidence type="ECO:0000313" key="2">
    <source>
        <dbReference type="Proteomes" id="UP001233999"/>
    </source>
</evidence>
<protein>
    <submittedName>
        <fullName evidence="1">Uncharacterized protein</fullName>
    </submittedName>
</protein>
<name>A0AAD8E643_DIPPU</name>
<dbReference type="Proteomes" id="UP001233999">
    <property type="component" value="Unassembled WGS sequence"/>
</dbReference>
<gene>
    <name evidence="1" type="ORF">L9F63_005060</name>
</gene>
<accession>A0AAD8E643</accession>
<dbReference type="AlphaFoldDB" id="A0AAD8E643"/>
<organism evidence="1 2">
    <name type="scientific">Diploptera punctata</name>
    <name type="common">Pacific beetle cockroach</name>
    <dbReference type="NCBI Taxonomy" id="6984"/>
    <lineage>
        <taxon>Eukaryota</taxon>
        <taxon>Metazoa</taxon>
        <taxon>Ecdysozoa</taxon>
        <taxon>Arthropoda</taxon>
        <taxon>Hexapoda</taxon>
        <taxon>Insecta</taxon>
        <taxon>Pterygota</taxon>
        <taxon>Neoptera</taxon>
        <taxon>Polyneoptera</taxon>
        <taxon>Dictyoptera</taxon>
        <taxon>Blattodea</taxon>
        <taxon>Blaberoidea</taxon>
        <taxon>Blaberidae</taxon>
        <taxon>Diplopterinae</taxon>
        <taxon>Diploptera</taxon>
    </lineage>
</organism>
<sequence>MAAYARFIARSLLIQQKYNFNRCSIKMARISLHTDTGQEQEKPVQYSTSKAASWKASATRSGEDFQDSPWYQSYVISGSLTVFLIYFCILREENDMDEELGKSLYDRISGLEERQLEIVYDFNEQRGHDNTAVVARLNELKGQKS</sequence>
<dbReference type="PANTHER" id="PTHR35268">
    <property type="entry name" value="PROTEIN CCSMST1"/>
    <property type="match status" value="1"/>
</dbReference>
<evidence type="ECO:0000313" key="1">
    <source>
        <dbReference type="EMBL" id="KAJ9578698.1"/>
    </source>
</evidence>